<keyword evidence="1" id="KW-0004">4Fe-4S</keyword>
<keyword evidence="7" id="KW-1185">Reference proteome</keyword>
<evidence type="ECO:0000313" key="7">
    <source>
        <dbReference type="Proteomes" id="UP000608420"/>
    </source>
</evidence>
<gene>
    <name evidence="6" type="ORF">GCM10010913_30750</name>
</gene>
<protein>
    <submittedName>
        <fullName evidence="6">Pyridine nucleotide-disulfide oxidoreductase</fullName>
    </submittedName>
</protein>
<keyword evidence="5" id="KW-0411">Iron-sulfur</keyword>
<sequence length="412" mass="45462">MLMERYGCFGGVITHVGVEGFAWYRHDATIDGRGLITEFEDTCAEIAGDNPECQSNSQALDGEMFKYVADVMLEQAGVRPLLHCMAVSAIVEDGEIKGVVAESKSGRFAVLAKRVIDCTGDADIAALAGAPYTKAPKEELMSVTTMFHCKGVDTKRFKEYIHNDLKPTYKDWGGYWEIQTGGKEDDLFSPYFEKPFVEAVQENLVPNDENVSLGGTWSSITDEGEVTQLNVVFIGNIDCTDVVDLTQAEITGRRNALHCVEILRNKVPGFEKAKLRNFGMTLGTRESRKIEGHYYLTATDVMEQARFEDSVAIFPEFIDGIGYLIKPTTGRYYHIPYGCILPKKIENLLVAGRSISGDRVAHVSFRNMACCVSTGQAAGVAAAVSIKEQTPTSKVSVKKVQEALEKQNVRYL</sequence>
<dbReference type="InterPro" id="IPR036188">
    <property type="entry name" value="FAD/NAD-bd_sf"/>
</dbReference>
<reference evidence="7" key="1">
    <citation type="journal article" date="2019" name="Int. J. Syst. Evol. Microbiol.">
        <title>The Global Catalogue of Microorganisms (GCM) 10K type strain sequencing project: providing services to taxonomists for standard genome sequencing and annotation.</title>
        <authorList>
            <consortium name="The Broad Institute Genomics Platform"/>
            <consortium name="The Broad Institute Genome Sequencing Center for Infectious Disease"/>
            <person name="Wu L."/>
            <person name="Ma J."/>
        </authorList>
    </citation>
    <scope>NUCLEOTIDE SEQUENCE [LARGE SCALE GENOMIC DNA]</scope>
    <source>
        <strain evidence="7">CGMCC 1.15420</strain>
    </source>
</reference>
<keyword evidence="4" id="KW-0408">Iron</keyword>
<dbReference type="Pfam" id="PF12831">
    <property type="entry name" value="FAD_oxidored"/>
    <property type="match status" value="1"/>
</dbReference>
<evidence type="ECO:0000313" key="6">
    <source>
        <dbReference type="EMBL" id="GGG06793.1"/>
    </source>
</evidence>
<dbReference type="PANTHER" id="PTHR43498:SF1">
    <property type="entry name" value="COB--COM HETERODISULFIDE REDUCTASE IRON-SULFUR SUBUNIT A"/>
    <property type="match status" value="1"/>
</dbReference>
<comment type="caution">
    <text evidence="6">The sequence shown here is derived from an EMBL/GenBank/DDBJ whole genome shotgun (WGS) entry which is preliminary data.</text>
</comment>
<evidence type="ECO:0000256" key="5">
    <source>
        <dbReference type="ARBA" id="ARBA00023014"/>
    </source>
</evidence>
<evidence type="ECO:0000256" key="3">
    <source>
        <dbReference type="ARBA" id="ARBA00023002"/>
    </source>
</evidence>
<dbReference type="EMBL" id="BMIW01000023">
    <property type="protein sequence ID" value="GGG06793.1"/>
    <property type="molecule type" value="Genomic_DNA"/>
</dbReference>
<keyword evidence="3" id="KW-0560">Oxidoreductase</keyword>
<dbReference type="Proteomes" id="UP000608420">
    <property type="component" value="Unassembled WGS sequence"/>
</dbReference>
<keyword evidence="2" id="KW-0479">Metal-binding</keyword>
<dbReference type="SUPFAM" id="SSF51905">
    <property type="entry name" value="FAD/NAD(P)-binding domain"/>
    <property type="match status" value="1"/>
</dbReference>
<dbReference type="Gene3D" id="3.50.50.60">
    <property type="entry name" value="FAD/NAD(P)-binding domain"/>
    <property type="match status" value="1"/>
</dbReference>
<name>A0ABQ1W0G9_9BACL</name>
<organism evidence="6 7">
    <name type="scientific">Paenibacillus aceti</name>
    <dbReference type="NCBI Taxonomy" id="1820010"/>
    <lineage>
        <taxon>Bacteria</taxon>
        <taxon>Bacillati</taxon>
        <taxon>Bacillota</taxon>
        <taxon>Bacilli</taxon>
        <taxon>Bacillales</taxon>
        <taxon>Paenibacillaceae</taxon>
        <taxon>Paenibacillus</taxon>
    </lineage>
</organism>
<dbReference type="PANTHER" id="PTHR43498">
    <property type="entry name" value="FERREDOXIN:COB-COM HETERODISULFIDE REDUCTASE SUBUNIT A"/>
    <property type="match status" value="1"/>
</dbReference>
<evidence type="ECO:0000256" key="1">
    <source>
        <dbReference type="ARBA" id="ARBA00022485"/>
    </source>
</evidence>
<dbReference type="InterPro" id="IPR039650">
    <property type="entry name" value="HdrA-like"/>
</dbReference>
<proteinExistence type="predicted"/>
<evidence type="ECO:0000256" key="2">
    <source>
        <dbReference type="ARBA" id="ARBA00022723"/>
    </source>
</evidence>
<accession>A0ABQ1W0G9</accession>
<evidence type="ECO:0000256" key="4">
    <source>
        <dbReference type="ARBA" id="ARBA00023004"/>
    </source>
</evidence>